<dbReference type="Proteomes" id="UP000604481">
    <property type="component" value="Unassembled WGS sequence"/>
</dbReference>
<protein>
    <submittedName>
        <fullName evidence="2">Membrane integrity-associated transporter subunit PqiC</fullName>
    </submittedName>
</protein>
<accession>A0A8J7KB82</accession>
<reference evidence="2 3" key="1">
    <citation type="submission" date="2020-10" db="EMBL/GenBank/DDBJ databases">
        <title>The genome sequence of Chitinilyticum litopenaei 4Y14.</title>
        <authorList>
            <person name="Liu Y."/>
        </authorList>
    </citation>
    <scope>NUCLEOTIDE SEQUENCE [LARGE SCALE GENOMIC DNA]</scope>
    <source>
        <strain evidence="2 3">4Y14</strain>
    </source>
</reference>
<keyword evidence="1" id="KW-0732">Signal</keyword>
<dbReference type="Gene3D" id="3.40.50.10610">
    <property type="entry name" value="ABC-type transport auxiliary lipoprotein component"/>
    <property type="match status" value="1"/>
</dbReference>
<feature type="signal peptide" evidence="1">
    <location>
        <begin position="1"/>
        <end position="17"/>
    </location>
</feature>
<comment type="caution">
    <text evidence="2">The sequence shown here is derived from an EMBL/GenBank/DDBJ whole genome shotgun (WGS) entry which is preliminary data.</text>
</comment>
<dbReference type="RefSeq" id="WP_194116472.1">
    <property type="nucleotide sequence ID" value="NZ_JADFUA010000006.1"/>
</dbReference>
<proteinExistence type="predicted"/>
<dbReference type="SUPFAM" id="SSF159594">
    <property type="entry name" value="XCC0632-like"/>
    <property type="match status" value="1"/>
</dbReference>
<feature type="chain" id="PRO_5035319879" evidence="1">
    <location>
        <begin position="18"/>
        <end position="197"/>
    </location>
</feature>
<organism evidence="2 3">
    <name type="scientific">Chitinilyticum piscinae</name>
    <dbReference type="NCBI Taxonomy" id="2866724"/>
    <lineage>
        <taxon>Bacteria</taxon>
        <taxon>Pseudomonadati</taxon>
        <taxon>Pseudomonadota</taxon>
        <taxon>Betaproteobacteria</taxon>
        <taxon>Neisseriales</taxon>
        <taxon>Chitinibacteraceae</taxon>
        <taxon>Chitinilyticum</taxon>
    </lineage>
</organism>
<gene>
    <name evidence="2" type="ORF">INR99_11405</name>
</gene>
<evidence type="ECO:0000313" key="2">
    <source>
        <dbReference type="EMBL" id="MBE9609949.1"/>
    </source>
</evidence>
<sequence length="197" mass="20989">MKLIRTILLVLGVSLLAACSLRPPAPALQGYLLQAARPAAPASTGEALGIRAAAAVQPFGERQLVYRESGQRFVQDFYHVYLSPPAENVSTQARHWLSLAGFAAPADPGASNLLELRIDALYIDVRQPKSPAAVIDMNARLLGPEGDSGRKLLQQWQLGSRQPLASSDADSGMQGLDQALADTLQQLEAALAKQPAN</sequence>
<name>A0A8J7KB82_9NEIS</name>
<evidence type="ECO:0000256" key="1">
    <source>
        <dbReference type="SAM" id="SignalP"/>
    </source>
</evidence>
<dbReference type="EMBL" id="JADFUA010000006">
    <property type="protein sequence ID" value="MBE9609949.1"/>
    <property type="molecule type" value="Genomic_DNA"/>
</dbReference>
<keyword evidence="3" id="KW-1185">Reference proteome</keyword>
<dbReference type="PROSITE" id="PS51257">
    <property type="entry name" value="PROKAR_LIPOPROTEIN"/>
    <property type="match status" value="1"/>
</dbReference>
<evidence type="ECO:0000313" key="3">
    <source>
        <dbReference type="Proteomes" id="UP000604481"/>
    </source>
</evidence>
<dbReference type="AlphaFoldDB" id="A0A8J7KB82"/>